<dbReference type="AlphaFoldDB" id="A0A553C611"/>
<dbReference type="EMBL" id="VJZR01000024">
    <property type="protein sequence ID" value="TRX15970.1"/>
    <property type="molecule type" value="Genomic_DNA"/>
</dbReference>
<dbReference type="Proteomes" id="UP000318585">
    <property type="component" value="Unassembled WGS sequence"/>
</dbReference>
<evidence type="ECO:0000256" key="1">
    <source>
        <dbReference type="SAM" id="Phobius"/>
    </source>
</evidence>
<keyword evidence="1" id="KW-0472">Membrane</keyword>
<protein>
    <submittedName>
        <fullName evidence="2">Uncharacterized protein</fullName>
    </submittedName>
</protein>
<dbReference type="RefSeq" id="WP_144072137.1">
    <property type="nucleotide sequence ID" value="NZ_VJZR01000024.1"/>
</dbReference>
<proteinExistence type="predicted"/>
<reference evidence="2 3" key="1">
    <citation type="submission" date="2019-07" db="EMBL/GenBank/DDBJ databases">
        <title>Novel species of Flavobacterium.</title>
        <authorList>
            <person name="Liu Q."/>
            <person name="Xin Y.-H."/>
        </authorList>
    </citation>
    <scope>NUCLEOTIDE SEQUENCE [LARGE SCALE GENOMIC DNA]</scope>
    <source>
        <strain evidence="2 3">LB3P56</strain>
    </source>
</reference>
<comment type="caution">
    <text evidence="2">The sequence shown here is derived from an EMBL/GenBank/DDBJ whole genome shotgun (WGS) entry which is preliminary data.</text>
</comment>
<accession>A0A553C611</accession>
<keyword evidence="3" id="KW-1185">Reference proteome</keyword>
<keyword evidence="1" id="KW-0812">Transmembrane</keyword>
<evidence type="ECO:0000313" key="2">
    <source>
        <dbReference type="EMBL" id="TRX15970.1"/>
    </source>
</evidence>
<sequence>MINDYKNDFGELNKEGLTLIINQRKQTINIINLVRITFVKKQMYHINFIAFLLAVFLILFVKNNTLSNFIQLMIITSSIILIIITFYFKEFEYSFILIKKNFFINIKVKKKLKKDAQELAMHIVLLLQDACGFDSRVVLVERIYDNST</sequence>
<gene>
    <name evidence="2" type="ORF">FNW17_15540</name>
</gene>
<evidence type="ECO:0000313" key="3">
    <source>
        <dbReference type="Proteomes" id="UP000318585"/>
    </source>
</evidence>
<organism evidence="2 3">
    <name type="scientific">Flavobacterium franklandianum</name>
    <dbReference type="NCBI Taxonomy" id="2594430"/>
    <lineage>
        <taxon>Bacteria</taxon>
        <taxon>Pseudomonadati</taxon>
        <taxon>Bacteroidota</taxon>
        <taxon>Flavobacteriia</taxon>
        <taxon>Flavobacteriales</taxon>
        <taxon>Flavobacteriaceae</taxon>
        <taxon>Flavobacterium</taxon>
    </lineage>
</organism>
<keyword evidence="1" id="KW-1133">Transmembrane helix</keyword>
<feature type="transmembrane region" description="Helical" evidence="1">
    <location>
        <begin position="69"/>
        <end position="88"/>
    </location>
</feature>
<feature type="transmembrane region" description="Helical" evidence="1">
    <location>
        <begin position="44"/>
        <end position="63"/>
    </location>
</feature>
<name>A0A553C611_9FLAO</name>